<accession>A0AAV7JMV8</accession>
<evidence type="ECO:0000259" key="1">
    <source>
        <dbReference type="SMART" id="SM00382"/>
    </source>
</evidence>
<dbReference type="Pfam" id="PF22977">
    <property type="entry name" value="WHD"/>
    <property type="match status" value="1"/>
</dbReference>
<dbReference type="GO" id="GO:0005524">
    <property type="term" value="F:ATP binding"/>
    <property type="evidence" value="ECO:0007669"/>
    <property type="project" value="InterPro"/>
</dbReference>
<dbReference type="EMBL" id="JAKMXF010000318">
    <property type="protein sequence ID" value="KAI6649779.1"/>
    <property type="molecule type" value="Genomic_DNA"/>
</dbReference>
<dbReference type="CDD" id="cd19481">
    <property type="entry name" value="RecA-like_protease"/>
    <property type="match status" value="1"/>
</dbReference>
<dbReference type="SUPFAM" id="SSF52540">
    <property type="entry name" value="P-loop containing nucleoside triphosphate hydrolases"/>
    <property type="match status" value="2"/>
</dbReference>
<evidence type="ECO:0000313" key="2">
    <source>
        <dbReference type="EMBL" id="KAI6649779.1"/>
    </source>
</evidence>
<evidence type="ECO:0000313" key="3">
    <source>
        <dbReference type="Proteomes" id="UP001165289"/>
    </source>
</evidence>
<dbReference type="SMART" id="SM00382">
    <property type="entry name" value="AAA"/>
    <property type="match status" value="2"/>
</dbReference>
<dbReference type="PANTHER" id="PTHR46411:SF3">
    <property type="entry name" value="AAA+ ATPASE DOMAIN-CONTAINING PROTEIN"/>
    <property type="match status" value="1"/>
</dbReference>
<dbReference type="Proteomes" id="UP001165289">
    <property type="component" value="Unassembled WGS sequence"/>
</dbReference>
<keyword evidence="3" id="KW-1185">Reference proteome</keyword>
<name>A0AAV7JMV8_9METZ</name>
<dbReference type="Gene3D" id="3.40.50.300">
    <property type="entry name" value="P-loop containing nucleotide triphosphate hydrolases"/>
    <property type="match status" value="2"/>
</dbReference>
<dbReference type="InterPro" id="IPR003593">
    <property type="entry name" value="AAA+_ATPase"/>
</dbReference>
<dbReference type="InterPro" id="IPR054472">
    <property type="entry name" value="WHD"/>
</dbReference>
<dbReference type="AlphaFoldDB" id="A0AAV7JMV8"/>
<feature type="domain" description="AAA+ ATPase" evidence="1">
    <location>
        <begin position="913"/>
        <end position="1048"/>
    </location>
</feature>
<organism evidence="2 3">
    <name type="scientific">Oopsacas minuta</name>
    <dbReference type="NCBI Taxonomy" id="111878"/>
    <lineage>
        <taxon>Eukaryota</taxon>
        <taxon>Metazoa</taxon>
        <taxon>Porifera</taxon>
        <taxon>Hexactinellida</taxon>
        <taxon>Hexasterophora</taxon>
        <taxon>Lyssacinosida</taxon>
        <taxon>Leucopsacidae</taxon>
        <taxon>Oopsacas</taxon>
    </lineage>
</organism>
<dbReference type="Pfam" id="PF00004">
    <property type="entry name" value="AAA"/>
    <property type="match status" value="2"/>
</dbReference>
<reference evidence="2 3" key="1">
    <citation type="journal article" date="2023" name="BMC Biol.">
        <title>The compact genome of the sponge Oopsacas minuta (Hexactinellida) is lacking key metazoan core genes.</title>
        <authorList>
            <person name="Santini S."/>
            <person name="Schenkelaars Q."/>
            <person name="Jourda C."/>
            <person name="Duchesne M."/>
            <person name="Belahbib H."/>
            <person name="Rocher C."/>
            <person name="Selva M."/>
            <person name="Riesgo A."/>
            <person name="Vervoort M."/>
            <person name="Leys S.P."/>
            <person name="Kodjabachian L."/>
            <person name="Le Bivic A."/>
            <person name="Borchiellini C."/>
            <person name="Claverie J.M."/>
            <person name="Renard E."/>
        </authorList>
    </citation>
    <scope>NUCLEOTIDE SEQUENCE [LARGE SCALE GENOMIC DNA]</scope>
    <source>
        <strain evidence="2">SPO-2</strain>
    </source>
</reference>
<comment type="caution">
    <text evidence="2">The sequence shown here is derived from an EMBL/GenBank/DDBJ whole genome shotgun (WGS) entry which is preliminary data.</text>
</comment>
<feature type="domain" description="AAA+ ATPase" evidence="1">
    <location>
        <begin position="658"/>
        <end position="777"/>
    </location>
</feature>
<proteinExistence type="predicted"/>
<protein>
    <recommendedName>
        <fullName evidence="1">AAA+ ATPase domain-containing protein</fullName>
    </recommendedName>
</protein>
<dbReference type="PANTHER" id="PTHR46411">
    <property type="entry name" value="FAMILY ATPASE, PUTATIVE-RELATED"/>
    <property type="match status" value="1"/>
</dbReference>
<dbReference type="InterPro" id="IPR003959">
    <property type="entry name" value="ATPase_AAA_core"/>
</dbReference>
<gene>
    <name evidence="2" type="ORF">LOD99_6568</name>
</gene>
<dbReference type="InterPro" id="IPR027417">
    <property type="entry name" value="P-loop_NTPase"/>
</dbReference>
<sequence length="1134" mass="127576">MNSDSEISSVDSLLNKLDLSDKIKSRISTVFASEGLNDLSLNTIIEFSDKELKDIGLTLLERKSYTKALGNIIWIQYFDSISLLANEHVTESLKYPKLAGICKEFFSLIIHVVYQFEHMDLQVNCTRDTDLYLSIFDQTSPDAFYLQALEVRCLLQQRLIDLKDSAYHFYNYKTDYAEQLWSKEACKHINILIREIDAYSERLIVACTRPPRLYLFFEALELNKKERLALLYIIFNNMPSSLFARNCRECVEKRTQGPLGGSMQALASIFAEFTPYENLSFFHMSDRIHLKQELFETDDFTTLLDAPLLKISPQTLYSLCGGELTPDDFYKIDKTALADILLLEDSSKLSDVMLTTHESSESDEDYHQSTKNGDVKAGMEDLAIVNSKPDSVKPDSSVSEHGDDASSFQAYTTDLEYLQDNLEYISALIKVQQASSEDNNLIHQKKSAEVVTREHQAKARAMRSKVERRLQVTLHSDKFKPKLETLSATHGLCGFEKEVLLILCGAVVSPKFQQTVNDLIGVKSYFMSRLSIGMIISILSNDVRKQIEARVHFYKSGKLVKNGFVRVIDNIFRKSNILDCEVLIDRQMLDYIVGLDTEIGELVDGSELITPKITLDKVSLPPDVKSSIIHSVQSHEKFKEIVGELELGNKSSISHFNKGLRMLFHGPPGTGKTMTAHGLANHLGKKLLTIGLSSFPEDISFSEFLKFLFRECKIHNAILFFDECELLFHSRDISRNDILSSLLTDIEDHTGIIILATNRPANLDEAFHRRIQLSVPFTIPDFKLRAQIWESHVPHNMVDVIDWEELASNCELTGGLIKNAVLSAIAVAIERQETPLKLTLQDLSKGAKKQLRNMLEMCDFEHRVIPDTGFNGLAFNAEVMAELSEFVKAAKSSRLLSTQWGFGTSKANSALCGSLTAILWGVSGSGKTSVAHALAYELSQPLKVANVCELLAHGKTNVNRNRSLAVFFEEAKLANAMILLEDADPILTMDCQNSSGITHLLEYDLFGLFYEIRQFSGPLVLTTKLNKDRINDFIQKSIRFVIGLPGPTYDLRRELWEKLIPSTTPVEGEIDFEKLAQEFNLNGGGINVAINQAAMRAAARQGDKIALTQEDLLNAANEICIKLSDTFNHTSLYQ</sequence>
<dbReference type="GO" id="GO:0016887">
    <property type="term" value="F:ATP hydrolysis activity"/>
    <property type="evidence" value="ECO:0007669"/>
    <property type="project" value="InterPro"/>
</dbReference>